<comment type="function">
    <text evidence="8">Reversible hydration of carbon dioxide.</text>
</comment>
<name>A0ABT5KT04_9BURK</name>
<keyword evidence="10" id="KW-1185">Reference proteome</keyword>
<protein>
    <recommendedName>
        <fullName evidence="3 8">Carbonic anhydrase</fullName>
        <ecNumber evidence="3 8">4.2.1.1</ecNumber>
    </recommendedName>
    <alternativeName>
        <fullName evidence="8">Carbonate dehydratase</fullName>
    </alternativeName>
</protein>
<dbReference type="SUPFAM" id="SSF53056">
    <property type="entry name" value="beta-carbonic anhydrase, cab"/>
    <property type="match status" value="1"/>
</dbReference>
<reference evidence="9 10" key="1">
    <citation type="submission" date="2022-10" db="EMBL/GenBank/DDBJ databases">
        <title>paucibacter sp. hw8 Genome sequencing.</title>
        <authorList>
            <person name="Park S."/>
        </authorList>
    </citation>
    <scope>NUCLEOTIDE SEQUENCE [LARGE SCALE GENOMIC DNA]</scope>
    <source>
        <strain evidence="10">hw8</strain>
    </source>
</reference>
<keyword evidence="4" id="KW-0479">Metal-binding</keyword>
<evidence type="ECO:0000256" key="8">
    <source>
        <dbReference type="RuleBase" id="RU003956"/>
    </source>
</evidence>
<comment type="similarity">
    <text evidence="2 8">Belongs to the beta-class carbonic anhydrase family.</text>
</comment>
<keyword evidence="5 8" id="KW-0862">Zinc</keyword>
<sequence length="261" mass="28667">MPDELLSRLRRFNTDYFPQYQSQFKDLVEQGQHPTTLFIGCSDSRLVPHLLTGAGPGELFLVRNVGAFVPPYDGMLAGARALDGGAPLREGPRAPEGNRHWVGLHGTAAAIEYAVLALNVQHIIVCGHSHCGGVRALYGEVPDEAPNLKAWLALGREAALPVQVSEEALRRTEERSVVLQLERLMDYPMVRARVERGQISLHGWHYVIEAGEVHVFDVNLGHFVPASSAEHSGTGPYREHAEEDSPLFNEIDAAWAPRSGS</sequence>
<evidence type="ECO:0000256" key="3">
    <source>
        <dbReference type="ARBA" id="ARBA00012925"/>
    </source>
</evidence>
<evidence type="ECO:0000256" key="1">
    <source>
        <dbReference type="ARBA" id="ARBA00001947"/>
    </source>
</evidence>
<comment type="caution">
    <text evidence="9">The sequence shown here is derived from an EMBL/GenBank/DDBJ whole genome shotgun (WGS) entry which is preliminary data.</text>
</comment>
<dbReference type="InterPro" id="IPR015892">
    <property type="entry name" value="Carbonic_anhydrase_CS"/>
</dbReference>
<evidence type="ECO:0000256" key="6">
    <source>
        <dbReference type="ARBA" id="ARBA00023239"/>
    </source>
</evidence>
<dbReference type="PROSITE" id="PS00704">
    <property type="entry name" value="PROK_CO2_ANHYDRASE_1"/>
    <property type="match status" value="1"/>
</dbReference>
<dbReference type="PANTHER" id="PTHR11002:SF76">
    <property type="entry name" value="CARBONIC ANHYDRASE"/>
    <property type="match status" value="1"/>
</dbReference>
<keyword evidence="6 8" id="KW-0456">Lyase</keyword>
<dbReference type="PANTHER" id="PTHR11002">
    <property type="entry name" value="CARBONIC ANHYDRASE"/>
    <property type="match status" value="1"/>
</dbReference>
<dbReference type="Proteomes" id="UP001219862">
    <property type="component" value="Unassembled WGS sequence"/>
</dbReference>
<comment type="catalytic activity">
    <reaction evidence="7 8">
        <text>hydrogencarbonate + H(+) = CO2 + H2O</text>
        <dbReference type="Rhea" id="RHEA:10748"/>
        <dbReference type="ChEBI" id="CHEBI:15377"/>
        <dbReference type="ChEBI" id="CHEBI:15378"/>
        <dbReference type="ChEBI" id="CHEBI:16526"/>
        <dbReference type="ChEBI" id="CHEBI:17544"/>
        <dbReference type="EC" id="4.2.1.1"/>
    </reaction>
</comment>
<evidence type="ECO:0000256" key="5">
    <source>
        <dbReference type="ARBA" id="ARBA00022833"/>
    </source>
</evidence>
<dbReference type="InterPro" id="IPR036874">
    <property type="entry name" value="Carbonic_anhydrase_sf"/>
</dbReference>
<dbReference type="Gene3D" id="3.40.1050.10">
    <property type="entry name" value="Carbonic anhydrase"/>
    <property type="match status" value="1"/>
</dbReference>
<proteinExistence type="inferred from homology"/>
<comment type="cofactor">
    <cofactor evidence="1">
        <name>Zn(2+)</name>
        <dbReference type="ChEBI" id="CHEBI:29105"/>
    </cofactor>
</comment>
<dbReference type="CDD" id="cd00884">
    <property type="entry name" value="beta_CA_cladeB"/>
    <property type="match status" value="1"/>
</dbReference>
<dbReference type="PROSITE" id="PS00705">
    <property type="entry name" value="PROK_CO2_ANHYDRASE_2"/>
    <property type="match status" value="1"/>
</dbReference>
<dbReference type="InterPro" id="IPR045066">
    <property type="entry name" value="Beta_CA_cladeB"/>
</dbReference>
<evidence type="ECO:0000256" key="7">
    <source>
        <dbReference type="ARBA" id="ARBA00048348"/>
    </source>
</evidence>
<dbReference type="RefSeq" id="WP_273597185.1">
    <property type="nucleotide sequence ID" value="NZ_JAQQXS010000010.1"/>
</dbReference>
<dbReference type="Pfam" id="PF00484">
    <property type="entry name" value="Pro_CA"/>
    <property type="match status" value="1"/>
</dbReference>
<accession>A0ABT5KT04</accession>
<evidence type="ECO:0000313" key="10">
    <source>
        <dbReference type="Proteomes" id="UP001219862"/>
    </source>
</evidence>
<evidence type="ECO:0000313" key="9">
    <source>
        <dbReference type="EMBL" id="MDC8786071.1"/>
    </source>
</evidence>
<dbReference type="EMBL" id="JAQQXS010000010">
    <property type="protein sequence ID" value="MDC8786071.1"/>
    <property type="molecule type" value="Genomic_DNA"/>
</dbReference>
<dbReference type="EC" id="4.2.1.1" evidence="3 8"/>
<evidence type="ECO:0000256" key="2">
    <source>
        <dbReference type="ARBA" id="ARBA00006217"/>
    </source>
</evidence>
<dbReference type="InterPro" id="IPR001765">
    <property type="entry name" value="Carbonic_anhydrase"/>
</dbReference>
<evidence type="ECO:0000256" key="4">
    <source>
        <dbReference type="ARBA" id="ARBA00022723"/>
    </source>
</evidence>
<dbReference type="SMART" id="SM00947">
    <property type="entry name" value="Pro_CA"/>
    <property type="match status" value="1"/>
</dbReference>
<organism evidence="9 10">
    <name type="scientific">Roseateles koreensis</name>
    <dbReference type="NCBI Taxonomy" id="2987526"/>
    <lineage>
        <taxon>Bacteria</taxon>
        <taxon>Pseudomonadati</taxon>
        <taxon>Pseudomonadota</taxon>
        <taxon>Betaproteobacteria</taxon>
        <taxon>Burkholderiales</taxon>
        <taxon>Sphaerotilaceae</taxon>
        <taxon>Roseateles</taxon>
    </lineage>
</organism>
<gene>
    <name evidence="9" type="ORF">PRZ01_12805</name>
</gene>